<name>A0A9P5PJW7_9AGAR</name>
<keyword evidence="3" id="KW-1185">Reference proteome</keyword>
<organism evidence="2 3">
    <name type="scientific">Rhodocollybia butyracea</name>
    <dbReference type="NCBI Taxonomy" id="206335"/>
    <lineage>
        <taxon>Eukaryota</taxon>
        <taxon>Fungi</taxon>
        <taxon>Dikarya</taxon>
        <taxon>Basidiomycota</taxon>
        <taxon>Agaricomycotina</taxon>
        <taxon>Agaricomycetes</taxon>
        <taxon>Agaricomycetidae</taxon>
        <taxon>Agaricales</taxon>
        <taxon>Marasmiineae</taxon>
        <taxon>Omphalotaceae</taxon>
        <taxon>Rhodocollybia</taxon>
    </lineage>
</organism>
<evidence type="ECO:0000313" key="3">
    <source>
        <dbReference type="Proteomes" id="UP000772434"/>
    </source>
</evidence>
<accession>A0A9P5PJW7</accession>
<feature type="signal peptide" evidence="1">
    <location>
        <begin position="1"/>
        <end position="35"/>
    </location>
</feature>
<gene>
    <name evidence="2" type="ORF">BDP27DRAFT_238071</name>
</gene>
<sequence>MTSFGRSAIHSFQVLSCMFPKTILIAFSFIAAASAAPSSGDPSIQLCFPSLGCNPIFATCSATKRNCFNFINDSVMITSQCTLFVGTNAMKQTGPRLVLSLGPA</sequence>
<feature type="chain" id="PRO_5040414687" evidence="1">
    <location>
        <begin position="36"/>
        <end position="104"/>
    </location>
</feature>
<comment type="caution">
    <text evidence="2">The sequence shown here is derived from an EMBL/GenBank/DDBJ whole genome shotgun (WGS) entry which is preliminary data.</text>
</comment>
<evidence type="ECO:0000256" key="1">
    <source>
        <dbReference type="SAM" id="SignalP"/>
    </source>
</evidence>
<keyword evidence="1" id="KW-0732">Signal</keyword>
<evidence type="ECO:0000313" key="2">
    <source>
        <dbReference type="EMBL" id="KAF9063415.1"/>
    </source>
</evidence>
<dbReference type="AlphaFoldDB" id="A0A9P5PJW7"/>
<dbReference type="EMBL" id="JADNRY010000147">
    <property type="protein sequence ID" value="KAF9063415.1"/>
    <property type="molecule type" value="Genomic_DNA"/>
</dbReference>
<proteinExistence type="predicted"/>
<dbReference type="Proteomes" id="UP000772434">
    <property type="component" value="Unassembled WGS sequence"/>
</dbReference>
<reference evidence="2" key="1">
    <citation type="submission" date="2020-11" db="EMBL/GenBank/DDBJ databases">
        <authorList>
            <consortium name="DOE Joint Genome Institute"/>
            <person name="Ahrendt S."/>
            <person name="Riley R."/>
            <person name="Andreopoulos W."/>
            <person name="Labutti K."/>
            <person name="Pangilinan J."/>
            <person name="Ruiz-Duenas F.J."/>
            <person name="Barrasa J.M."/>
            <person name="Sanchez-Garcia M."/>
            <person name="Camarero S."/>
            <person name="Miyauchi S."/>
            <person name="Serrano A."/>
            <person name="Linde D."/>
            <person name="Babiker R."/>
            <person name="Drula E."/>
            <person name="Ayuso-Fernandez I."/>
            <person name="Pacheco R."/>
            <person name="Padilla G."/>
            <person name="Ferreira P."/>
            <person name="Barriuso J."/>
            <person name="Kellner H."/>
            <person name="Castanera R."/>
            <person name="Alfaro M."/>
            <person name="Ramirez L."/>
            <person name="Pisabarro A.G."/>
            <person name="Kuo A."/>
            <person name="Tritt A."/>
            <person name="Lipzen A."/>
            <person name="He G."/>
            <person name="Yan M."/>
            <person name="Ng V."/>
            <person name="Cullen D."/>
            <person name="Martin F."/>
            <person name="Rosso M.-N."/>
            <person name="Henrissat B."/>
            <person name="Hibbett D."/>
            <person name="Martinez A.T."/>
            <person name="Grigoriev I.V."/>
        </authorList>
    </citation>
    <scope>NUCLEOTIDE SEQUENCE</scope>
    <source>
        <strain evidence="2">AH 40177</strain>
    </source>
</reference>
<protein>
    <submittedName>
        <fullName evidence="2">Uncharacterized protein</fullName>
    </submittedName>
</protein>